<keyword evidence="1" id="KW-0812">Transmembrane</keyword>
<reference evidence="2 3" key="1">
    <citation type="submission" date="2023-11" db="EMBL/GenBank/DDBJ databases">
        <authorList>
            <person name="Xu M."/>
            <person name="Jiang T."/>
        </authorList>
    </citation>
    <scope>NUCLEOTIDE SEQUENCE [LARGE SCALE GENOMIC DNA]</scope>
    <source>
        <strain evidence="2 3">SD</strain>
    </source>
</reference>
<sequence length="314" mass="32664">MNLPRFLETREPAWRALEELVRQAGTSRPEHLGPAGILRLGTAYRSAVADLAFARRAFPDAPATLRLETLVERARTLVYAHRQRRTSPWAFAAGGYWRLVRALGGWLALSAAALLVPALVVGVWAALDPAVAATLVPDSFIDGAAPPDLDRGLSSSDSAAFSSELFTNNIRVTFLSFVAGVGFALPAVLLVAYNGAILGAVLGLAAANGNLGTVLRMVTAHGALELTCIVVAAAAGMAAGWRLVDPGDRPRGHALRDAARPAVLVVAGTAPFLVLCGVVEGFVSPAGWPAVAVVALGLGLAGGYWALVRRLGRA</sequence>
<dbReference type="InterPro" id="IPR002798">
    <property type="entry name" value="SpoIIM-like"/>
</dbReference>
<keyword evidence="1" id="KW-1133">Transmembrane helix</keyword>
<protein>
    <submittedName>
        <fullName evidence="2">Stage II sporulation protein M</fullName>
    </submittedName>
</protein>
<keyword evidence="1" id="KW-0472">Membrane</keyword>
<dbReference type="RefSeq" id="WP_319954395.1">
    <property type="nucleotide sequence ID" value="NZ_JAXAVX010000005.1"/>
</dbReference>
<evidence type="ECO:0000313" key="3">
    <source>
        <dbReference type="Proteomes" id="UP001277761"/>
    </source>
</evidence>
<dbReference type="Pfam" id="PF01944">
    <property type="entry name" value="SpoIIM"/>
    <property type="match status" value="1"/>
</dbReference>
<dbReference type="EMBL" id="JAXAVX010000005">
    <property type="protein sequence ID" value="MDX8152240.1"/>
    <property type="molecule type" value="Genomic_DNA"/>
</dbReference>
<evidence type="ECO:0000256" key="1">
    <source>
        <dbReference type="SAM" id="Phobius"/>
    </source>
</evidence>
<name>A0ABU4VN85_9ACTN</name>
<feature type="transmembrane region" description="Helical" evidence="1">
    <location>
        <begin position="197"/>
        <end position="217"/>
    </location>
</feature>
<keyword evidence="3" id="KW-1185">Reference proteome</keyword>
<gene>
    <name evidence="2" type="ORF">SK069_11585</name>
</gene>
<dbReference type="PANTHER" id="PTHR35337">
    <property type="entry name" value="SLR1478 PROTEIN"/>
    <property type="match status" value="1"/>
</dbReference>
<feature type="transmembrane region" description="Helical" evidence="1">
    <location>
        <begin position="262"/>
        <end position="282"/>
    </location>
</feature>
<comment type="caution">
    <text evidence="2">The sequence shown here is derived from an EMBL/GenBank/DDBJ whole genome shotgun (WGS) entry which is preliminary data.</text>
</comment>
<feature type="transmembrane region" description="Helical" evidence="1">
    <location>
        <begin position="106"/>
        <end position="127"/>
    </location>
</feature>
<accession>A0ABU4VN85</accession>
<proteinExistence type="predicted"/>
<feature type="transmembrane region" description="Helical" evidence="1">
    <location>
        <begin position="223"/>
        <end position="241"/>
    </location>
</feature>
<feature type="transmembrane region" description="Helical" evidence="1">
    <location>
        <begin position="288"/>
        <end position="308"/>
    </location>
</feature>
<feature type="transmembrane region" description="Helical" evidence="1">
    <location>
        <begin position="170"/>
        <end position="190"/>
    </location>
</feature>
<dbReference type="Proteomes" id="UP001277761">
    <property type="component" value="Unassembled WGS sequence"/>
</dbReference>
<dbReference type="PANTHER" id="PTHR35337:SF1">
    <property type="entry name" value="SLR1478 PROTEIN"/>
    <property type="match status" value="1"/>
</dbReference>
<evidence type="ECO:0000313" key="2">
    <source>
        <dbReference type="EMBL" id="MDX8152240.1"/>
    </source>
</evidence>
<organism evidence="2 3">
    <name type="scientific">Patulibacter brassicae</name>
    <dbReference type="NCBI Taxonomy" id="1705717"/>
    <lineage>
        <taxon>Bacteria</taxon>
        <taxon>Bacillati</taxon>
        <taxon>Actinomycetota</taxon>
        <taxon>Thermoleophilia</taxon>
        <taxon>Solirubrobacterales</taxon>
        <taxon>Patulibacteraceae</taxon>
        <taxon>Patulibacter</taxon>
    </lineage>
</organism>